<keyword evidence="3" id="KW-1185">Reference proteome</keyword>
<gene>
    <name evidence="1" type="ORF">SI7747_02001971</name>
    <name evidence="2" type="ORF">SI8410_02002130</name>
</gene>
<accession>A0A7I8ICT7</accession>
<sequence>MMMLETYCRVMQPAPVIWTFAPRPSMVLKLFTMSSSLRWIIMFAEKTIQRGSS</sequence>
<dbReference type="EMBL" id="LR746265">
    <property type="protein sequence ID" value="CAA7390687.1"/>
    <property type="molecule type" value="Genomic_DNA"/>
</dbReference>
<evidence type="ECO:0000313" key="1">
    <source>
        <dbReference type="EMBL" id="CAA2615721.1"/>
    </source>
</evidence>
<reference evidence="1" key="1">
    <citation type="submission" date="2019-12" db="EMBL/GenBank/DDBJ databases">
        <authorList>
            <person name="Scholz U."/>
            <person name="Mascher M."/>
            <person name="Fiebig A."/>
        </authorList>
    </citation>
    <scope>NUCLEOTIDE SEQUENCE</scope>
</reference>
<dbReference type="EMBL" id="LR743589">
    <property type="protein sequence ID" value="CAA2615721.1"/>
    <property type="molecule type" value="Genomic_DNA"/>
</dbReference>
<evidence type="ECO:0000313" key="2">
    <source>
        <dbReference type="EMBL" id="CAA7390687.1"/>
    </source>
</evidence>
<dbReference type="AlphaFoldDB" id="A0A7I8ICT7"/>
<dbReference type="OrthoDB" id="1801873at2759"/>
<dbReference type="Proteomes" id="UP000663760">
    <property type="component" value="Chromosome 2"/>
</dbReference>
<name>A0A7I8ICT7_SPIIN</name>
<protein>
    <submittedName>
        <fullName evidence="1">Uncharacterized protein</fullName>
    </submittedName>
</protein>
<organism evidence="1">
    <name type="scientific">Spirodela intermedia</name>
    <name type="common">Intermediate duckweed</name>
    <dbReference type="NCBI Taxonomy" id="51605"/>
    <lineage>
        <taxon>Eukaryota</taxon>
        <taxon>Viridiplantae</taxon>
        <taxon>Streptophyta</taxon>
        <taxon>Embryophyta</taxon>
        <taxon>Tracheophyta</taxon>
        <taxon>Spermatophyta</taxon>
        <taxon>Magnoliopsida</taxon>
        <taxon>Liliopsida</taxon>
        <taxon>Araceae</taxon>
        <taxon>Lemnoideae</taxon>
        <taxon>Spirodela</taxon>
    </lineage>
</organism>
<proteinExistence type="predicted"/>
<evidence type="ECO:0000313" key="3">
    <source>
        <dbReference type="Proteomes" id="UP000663760"/>
    </source>
</evidence>